<dbReference type="Gene3D" id="3.30.450.40">
    <property type="match status" value="1"/>
</dbReference>
<keyword evidence="2" id="KW-0238">DNA-binding</keyword>
<dbReference type="InterPro" id="IPR050707">
    <property type="entry name" value="HTH_MetabolicPath_Reg"/>
</dbReference>
<organism evidence="6 7">
    <name type="scientific">Haloarcula limicola</name>
    <dbReference type="NCBI Taxonomy" id="1429915"/>
    <lineage>
        <taxon>Archaea</taxon>
        <taxon>Methanobacteriati</taxon>
        <taxon>Methanobacteriota</taxon>
        <taxon>Stenosarchaea group</taxon>
        <taxon>Halobacteria</taxon>
        <taxon>Halobacteriales</taxon>
        <taxon>Haloarculaceae</taxon>
        <taxon>Haloarcula</taxon>
    </lineage>
</organism>
<dbReference type="InterPro" id="IPR005471">
    <property type="entry name" value="Tscrpt_reg_IclR_N"/>
</dbReference>
<dbReference type="SUPFAM" id="SSF46785">
    <property type="entry name" value="Winged helix' DNA-binding domain"/>
    <property type="match status" value="1"/>
</dbReference>
<dbReference type="PANTHER" id="PTHR30136">
    <property type="entry name" value="HELIX-TURN-HELIX TRANSCRIPTIONAL REGULATOR, ICLR FAMILY"/>
    <property type="match status" value="1"/>
</dbReference>
<name>A0A8J8C4W9_9EURY</name>
<evidence type="ECO:0000259" key="4">
    <source>
        <dbReference type="PROSITE" id="PS51077"/>
    </source>
</evidence>
<comment type="caution">
    <text evidence="6">The sequence shown here is derived from an EMBL/GenBank/DDBJ whole genome shotgun (WGS) entry which is preliminary data.</text>
</comment>
<dbReference type="PROSITE" id="PS51077">
    <property type="entry name" value="HTH_ICLR"/>
    <property type="match status" value="1"/>
</dbReference>
<dbReference type="SUPFAM" id="SSF55781">
    <property type="entry name" value="GAF domain-like"/>
    <property type="match status" value="1"/>
</dbReference>
<dbReference type="Pfam" id="PF09339">
    <property type="entry name" value="HTH_IclR"/>
    <property type="match status" value="1"/>
</dbReference>
<protein>
    <submittedName>
        <fullName evidence="6">IclR family transcriptional regulator</fullName>
    </submittedName>
</protein>
<dbReference type="RefSeq" id="WP_162318689.1">
    <property type="nucleotide sequence ID" value="NZ_JAHQXF010000003.1"/>
</dbReference>
<evidence type="ECO:0000256" key="3">
    <source>
        <dbReference type="ARBA" id="ARBA00023163"/>
    </source>
</evidence>
<dbReference type="InterPro" id="IPR014757">
    <property type="entry name" value="Tscrpt_reg_IclR_C"/>
</dbReference>
<dbReference type="AlphaFoldDB" id="A0A8J8C4W9"/>
<dbReference type="Proteomes" id="UP000766550">
    <property type="component" value="Unassembled WGS sequence"/>
</dbReference>
<keyword evidence="3" id="KW-0804">Transcription</keyword>
<dbReference type="InterPro" id="IPR029016">
    <property type="entry name" value="GAF-like_dom_sf"/>
</dbReference>
<evidence type="ECO:0000313" key="7">
    <source>
        <dbReference type="Proteomes" id="UP000766550"/>
    </source>
</evidence>
<dbReference type="SMART" id="SM00346">
    <property type="entry name" value="HTH_ICLR"/>
    <property type="match status" value="1"/>
</dbReference>
<proteinExistence type="predicted"/>
<dbReference type="GO" id="GO:0045892">
    <property type="term" value="P:negative regulation of DNA-templated transcription"/>
    <property type="evidence" value="ECO:0007669"/>
    <property type="project" value="TreeGrafter"/>
</dbReference>
<evidence type="ECO:0000256" key="2">
    <source>
        <dbReference type="ARBA" id="ARBA00023125"/>
    </source>
</evidence>
<evidence type="ECO:0000313" key="6">
    <source>
        <dbReference type="EMBL" id="MBV0926111.1"/>
    </source>
</evidence>
<reference evidence="6 7" key="1">
    <citation type="submission" date="2021-06" db="EMBL/GenBank/DDBJ databases">
        <title>New haloarchaea isolates fom saline soil.</title>
        <authorList>
            <person name="Duran-Viseras A."/>
            <person name="Sanchez-Porro C.S."/>
            <person name="Ventosa A."/>
        </authorList>
    </citation>
    <scope>NUCLEOTIDE SEQUENCE [LARGE SCALE GENOMIC DNA]</scope>
    <source>
        <strain evidence="6 7">JCM 183640</strain>
    </source>
</reference>
<dbReference type="Gene3D" id="1.10.10.10">
    <property type="entry name" value="Winged helix-like DNA-binding domain superfamily/Winged helix DNA-binding domain"/>
    <property type="match status" value="1"/>
</dbReference>
<feature type="domain" description="HTH iclR-type" evidence="4">
    <location>
        <begin position="8"/>
        <end position="67"/>
    </location>
</feature>
<dbReference type="GO" id="GO:0003700">
    <property type="term" value="F:DNA-binding transcription factor activity"/>
    <property type="evidence" value="ECO:0007669"/>
    <property type="project" value="TreeGrafter"/>
</dbReference>
<dbReference type="PROSITE" id="PS51078">
    <property type="entry name" value="ICLR_ED"/>
    <property type="match status" value="1"/>
</dbReference>
<dbReference type="InterPro" id="IPR036388">
    <property type="entry name" value="WH-like_DNA-bd_sf"/>
</dbReference>
<dbReference type="OrthoDB" id="14763at2157"/>
<accession>A0A8J8C4W9</accession>
<dbReference type="PANTHER" id="PTHR30136:SF35">
    <property type="entry name" value="HTH-TYPE TRANSCRIPTIONAL REGULATOR RV1719"/>
    <property type="match status" value="1"/>
</dbReference>
<feature type="domain" description="IclR-ED" evidence="5">
    <location>
        <begin position="68"/>
        <end position="252"/>
    </location>
</feature>
<keyword evidence="1" id="KW-0805">Transcription regulation</keyword>
<dbReference type="CDD" id="cd00090">
    <property type="entry name" value="HTH_ARSR"/>
    <property type="match status" value="1"/>
</dbReference>
<dbReference type="GO" id="GO:0003677">
    <property type="term" value="F:DNA binding"/>
    <property type="evidence" value="ECO:0007669"/>
    <property type="project" value="UniProtKB-KW"/>
</dbReference>
<dbReference type="InterPro" id="IPR036390">
    <property type="entry name" value="WH_DNA-bd_sf"/>
</dbReference>
<keyword evidence="7" id="KW-1185">Reference proteome</keyword>
<dbReference type="EMBL" id="JAHQXF010000003">
    <property type="protein sequence ID" value="MBV0926111.1"/>
    <property type="molecule type" value="Genomic_DNA"/>
</dbReference>
<evidence type="ECO:0000259" key="5">
    <source>
        <dbReference type="PROSITE" id="PS51078"/>
    </source>
</evidence>
<gene>
    <name evidence="6" type="ORF">KTS45_18045</name>
</gene>
<dbReference type="Pfam" id="PF01614">
    <property type="entry name" value="IclR_C"/>
    <property type="match status" value="1"/>
</dbReference>
<dbReference type="InterPro" id="IPR011991">
    <property type="entry name" value="ArsR-like_HTH"/>
</dbReference>
<sequence length="253" mass="27958">MPPQENTITATRTSFRVLEALKRLDGAGVTAVATELDTAKSTVHNHLRTLEDEGYVTCEDGTYRVSLRFLELGEYTRNRMDIYEKARPEVDSLAEETGEMANAAVEEHGEGVYITRAEGTQAVSVDTYAGKRVKLHCTALGKTILAQLPEQRVDAILETHGLPRRTENTITDADELKAELDEIRDRGYAYDREERLPGLRCVAAPVVADDGNLIAALSVSGPTTRIKGDRFHEEIPELLRSSANVIEINLAYS</sequence>
<evidence type="ECO:0000256" key="1">
    <source>
        <dbReference type="ARBA" id="ARBA00023015"/>
    </source>
</evidence>